<protein>
    <submittedName>
        <fullName evidence="2">Uncharacterized protein</fullName>
    </submittedName>
</protein>
<evidence type="ECO:0000256" key="1">
    <source>
        <dbReference type="SAM" id="Coils"/>
    </source>
</evidence>
<sequence>MKIVNNYYNEVNQLKTRNASISKTFVTTKEEILDEIFRDSNGKDKDVSIHLIQLFEDKVSGFNQEEKNLKKTMKVLHKVDITKVEFELLFRMKCTSNNEFHQNEIRTLEQNLKSLDVDF</sequence>
<feature type="coiled-coil region" evidence="1">
    <location>
        <begin position="91"/>
        <end position="118"/>
    </location>
</feature>
<comment type="caution">
    <text evidence="2">The sequence shown here is derived from an EMBL/GenBank/DDBJ whole genome shotgun (WGS) entry which is preliminary data.</text>
</comment>
<organism evidence="2 3">
    <name type="scientific">Rhizophagus irregularis</name>
    <dbReference type="NCBI Taxonomy" id="588596"/>
    <lineage>
        <taxon>Eukaryota</taxon>
        <taxon>Fungi</taxon>
        <taxon>Fungi incertae sedis</taxon>
        <taxon>Mucoromycota</taxon>
        <taxon>Glomeromycotina</taxon>
        <taxon>Glomeromycetes</taxon>
        <taxon>Glomerales</taxon>
        <taxon>Glomeraceae</taxon>
        <taxon>Rhizophagus</taxon>
    </lineage>
</organism>
<reference evidence="2 3" key="1">
    <citation type="submission" date="2015-10" db="EMBL/GenBank/DDBJ databases">
        <title>Genome analyses suggest a sexual origin of heterokaryosis in a supposedly ancient asexual fungus.</title>
        <authorList>
            <person name="Ropars J."/>
            <person name="Sedzielewska K."/>
            <person name="Noel J."/>
            <person name="Charron P."/>
            <person name="Farinelli L."/>
            <person name="Marton T."/>
            <person name="Kruger M."/>
            <person name="Pelin A."/>
            <person name="Brachmann A."/>
            <person name="Corradi N."/>
        </authorList>
    </citation>
    <scope>NUCLEOTIDE SEQUENCE [LARGE SCALE GENOMIC DNA]</scope>
    <source>
        <strain evidence="2 3">A4</strain>
    </source>
</reference>
<dbReference type="AlphaFoldDB" id="A0A2I1GSG5"/>
<dbReference type="EMBL" id="LLXI01000761">
    <property type="protein sequence ID" value="PKY49592.1"/>
    <property type="molecule type" value="Genomic_DNA"/>
</dbReference>
<keyword evidence="1" id="KW-0175">Coiled coil</keyword>
<evidence type="ECO:0000313" key="3">
    <source>
        <dbReference type="Proteomes" id="UP000234323"/>
    </source>
</evidence>
<name>A0A2I1GSG5_9GLOM</name>
<dbReference type="Proteomes" id="UP000234323">
    <property type="component" value="Unassembled WGS sequence"/>
</dbReference>
<dbReference type="VEuPathDB" id="FungiDB:FUN_018985"/>
<accession>A0A2I1GSG5</accession>
<gene>
    <name evidence="2" type="ORF">RhiirA4_465641</name>
</gene>
<keyword evidence="3" id="KW-1185">Reference proteome</keyword>
<dbReference type="VEuPathDB" id="FungiDB:RhiirA1_453090"/>
<proteinExistence type="predicted"/>
<evidence type="ECO:0000313" key="2">
    <source>
        <dbReference type="EMBL" id="PKY49592.1"/>
    </source>
</evidence>
<dbReference type="VEuPathDB" id="FungiDB:RhiirFUN_015450"/>